<dbReference type="EMBL" id="CM051402">
    <property type="protein sequence ID" value="KAJ4711328.1"/>
    <property type="molecule type" value="Genomic_DNA"/>
</dbReference>
<keyword evidence="2" id="KW-1185">Reference proteome</keyword>
<gene>
    <name evidence="1" type="ORF">OWV82_017366</name>
</gene>
<accession>A0ACC1XJ42</accession>
<reference evidence="1 2" key="1">
    <citation type="journal article" date="2023" name="Science">
        <title>Complex scaffold remodeling in plant triterpene biosynthesis.</title>
        <authorList>
            <person name="De La Pena R."/>
            <person name="Hodgson H."/>
            <person name="Liu J.C."/>
            <person name="Stephenson M.J."/>
            <person name="Martin A.C."/>
            <person name="Owen C."/>
            <person name="Harkess A."/>
            <person name="Leebens-Mack J."/>
            <person name="Jimenez L.E."/>
            <person name="Osbourn A."/>
            <person name="Sattely E.S."/>
        </authorList>
    </citation>
    <scope>NUCLEOTIDE SEQUENCE [LARGE SCALE GENOMIC DNA]</scope>
    <source>
        <strain evidence="2">cv. JPN11</strain>
        <tissue evidence="1">Leaf</tissue>
    </source>
</reference>
<name>A0ACC1XJ42_MELAZ</name>
<feature type="non-terminal residue" evidence="1">
    <location>
        <position position="1"/>
    </location>
</feature>
<evidence type="ECO:0000313" key="1">
    <source>
        <dbReference type="EMBL" id="KAJ4711328.1"/>
    </source>
</evidence>
<proteinExistence type="predicted"/>
<organism evidence="1 2">
    <name type="scientific">Melia azedarach</name>
    <name type="common">Chinaberry tree</name>
    <dbReference type="NCBI Taxonomy" id="155640"/>
    <lineage>
        <taxon>Eukaryota</taxon>
        <taxon>Viridiplantae</taxon>
        <taxon>Streptophyta</taxon>
        <taxon>Embryophyta</taxon>
        <taxon>Tracheophyta</taxon>
        <taxon>Spermatophyta</taxon>
        <taxon>Magnoliopsida</taxon>
        <taxon>eudicotyledons</taxon>
        <taxon>Gunneridae</taxon>
        <taxon>Pentapetalae</taxon>
        <taxon>rosids</taxon>
        <taxon>malvids</taxon>
        <taxon>Sapindales</taxon>
        <taxon>Meliaceae</taxon>
        <taxon>Melia</taxon>
    </lineage>
</organism>
<dbReference type="Proteomes" id="UP001164539">
    <property type="component" value="Chromosome 9"/>
</dbReference>
<evidence type="ECO:0000313" key="2">
    <source>
        <dbReference type="Proteomes" id="UP001164539"/>
    </source>
</evidence>
<sequence>KTGKQQREVVLFGHWVSTFTHRVEFALKVKDIPYEYVEEDLTNKSCLLLHYNAVHIKVPVLLHKGKPTAESVVILEYIDDCWNTTPKLLPEDLSQRAQVRFRAAFYDQKLLPSAFSIISSEGEERENAMANFHELLRVFEEGIVKDFPNKSLHFNGGDHLGFLDILVAANSCNYQAFEEALALDFEPKNHQTFLSWVDAMKSSPLVKQTVRPRDKQVPKSERSFSSHLKFNYF</sequence>
<comment type="caution">
    <text evidence="1">The sequence shown here is derived from an EMBL/GenBank/DDBJ whole genome shotgun (WGS) entry which is preliminary data.</text>
</comment>
<protein>
    <submittedName>
        <fullName evidence="1">Glutathione S-transferase</fullName>
    </submittedName>
</protein>